<evidence type="ECO:0000313" key="1">
    <source>
        <dbReference type="EMBL" id="CAB3636478.1"/>
    </source>
</evidence>
<evidence type="ECO:0000313" key="2">
    <source>
        <dbReference type="Proteomes" id="UP000494108"/>
    </source>
</evidence>
<gene>
    <name evidence="1" type="ORF">LMG3431_01645</name>
</gene>
<sequence length="88" mass="9780">MCSNPGPIPTDIKHRQTMAKKFPMHPKHPERICWGCDRYCPTDAMSCGNGSDRTMHPIELLGDDWASVGDWGFEDAEDAQRGSQASTT</sequence>
<protein>
    <recommendedName>
        <fullName evidence="3">DUF3079 domain-containing protein</fullName>
    </recommendedName>
</protein>
<reference evidence="1 2" key="1">
    <citation type="submission" date="2020-04" db="EMBL/GenBank/DDBJ databases">
        <authorList>
            <person name="De Canck E."/>
        </authorList>
    </citation>
    <scope>NUCLEOTIDE SEQUENCE [LARGE SCALE GENOMIC DNA]</scope>
    <source>
        <strain evidence="1 2">LMG 3431</strain>
    </source>
</reference>
<accession>A0A6S6YYD8</accession>
<name>A0A6S6YYD8_9BURK</name>
<dbReference type="EMBL" id="CADIJX010000002">
    <property type="protein sequence ID" value="CAB3636478.1"/>
    <property type="molecule type" value="Genomic_DNA"/>
</dbReference>
<dbReference type="AlphaFoldDB" id="A0A6S6YYD8"/>
<evidence type="ECO:0008006" key="3">
    <source>
        <dbReference type="Google" id="ProtNLM"/>
    </source>
</evidence>
<dbReference type="InterPro" id="IPR021430">
    <property type="entry name" value="DUF3079"/>
</dbReference>
<dbReference type="Pfam" id="PF11278">
    <property type="entry name" value="DUF3079"/>
    <property type="match status" value="1"/>
</dbReference>
<dbReference type="Proteomes" id="UP000494108">
    <property type="component" value="Unassembled WGS sequence"/>
</dbReference>
<proteinExistence type="predicted"/>
<organism evidence="1 2">
    <name type="scientific">Achromobacter pestifer</name>
    <dbReference type="NCBI Taxonomy" id="1353889"/>
    <lineage>
        <taxon>Bacteria</taxon>
        <taxon>Pseudomonadati</taxon>
        <taxon>Pseudomonadota</taxon>
        <taxon>Betaproteobacteria</taxon>
        <taxon>Burkholderiales</taxon>
        <taxon>Alcaligenaceae</taxon>
        <taxon>Achromobacter</taxon>
    </lineage>
</organism>
<keyword evidence="2" id="KW-1185">Reference proteome</keyword>